<accession>A0A0A0JS89</accession>
<keyword evidence="3" id="KW-1185">Reference proteome</keyword>
<evidence type="ECO:0000256" key="1">
    <source>
        <dbReference type="SAM" id="MobiDB-lite"/>
    </source>
</evidence>
<evidence type="ECO:0000313" key="2">
    <source>
        <dbReference type="EMBL" id="KGN39549.1"/>
    </source>
</evidence>
<reference evidence="2 3" key="1">
    <citation type="submission" date="2013-08" db="EMBL/GenBank/DDBJ databases">
        <title>The genome sequence of Knoellia subterranea.</title>
        <authorList>
            <person name="Zhu W."/>
            <person name="Wang G."/>
        </authorList>
    </citation>
    <scope>NUCLEOTIDE SEQUENCE [LARGE SCALE GENOMIC DNA]</scope>
    <source>
        <strain evidence="2 3">KCTC 19937</strain>
    </source>
</reference>
<evidence type="ECO:0000313" key="3">
    <source>
        <dbReference type="Proteomes" id="UP000030011"/>
    </source>
</evidence>
<sequence>MSSREPFFEPPPPPEDEGVTARTFANHPWSPPINVVPVVVPVHADVVATPSVVIRVTDIAAYDRGMLVTLEGWVHPDVASVTQGAYGMHEMPRVGLLLEDGTRLGAGDPRHSPDVGPVESGTAERPGFDMSGGSSGDLRSSQSFWVHPIPRGGAEVVVAWEILDVPETYLPLDLDAVREMSAAARELWPLPDVTDMEMGWFAYAPHGGASAYGSTLDLQLDDEHER</sequence>
<dbReference type="EMBL" id="AVPK01000001">
    <property type="protein sequence ID" value="KGN39549.1"/>
    <property type="molecule type" value="Genomic_DNA"/>
</dbReference>
<dbReference type="OrthoDB" id="4843705at2"/>
<dbReference type="eggNOG" id="ENOG5031WJ2">
    <property type="taxonomic scope" value="Bacteria"/>
</dbReference>
<protein>
    <submittedName>
        <fullName evidence="2">Uncharacterized protein</fullName>
    </submittedName>
</protein>
<name>A0A0A0JS89_9MICO</name>
<dbReference type="Proteomes" id="UP000030011">
    <property type="component" value="Unassembled WGS sequence"/>
</dbReference>
<comment type="caution">
    <text evidence="2">The sequence shown here is derived from an EMBL/GenBank/DDBJ whole genome shotgun (WGS) entry which is preliminary data.</text>
</comment>
<organism evidence="2 3">
    <name type="scientific">Knoellia subterranea KCTC 19937</name>
    <dbReference type="NCBI Taxonomy" id="1385521"/>
    <lineage>
        <taxon>Bacteria</taxon>
        <taxon>Bacillati</taxon>
        <taxon>Actinomycetota</taxon>
        <taxon>Actinomycetes</taxon>
        <taxon>Micrococcales</taxon>
        <taxon>Intrasporangiaceae</taxon>
        <taxon>Knoellia</taxon>
    </lineage>
</organism>
<dbReference type="STRING" id="1385521.N803_00540"/>
<feature type="region of interest" description="Disordered" evidence="1">
    <location>
        <begin position="104"/>
        <end position="136"/>
    </location>
</feature>
<dbReference type="AlphaFoldDB" id="A0A0A0JS89"/>
<gene>
    <name evidence="2" type="ORF">N803_00540</name>
</gene>
<dbReference type="RefSeq" id="WP_035901669.1">
    <property type="nucleotide sequence ID" value="NZ_AVPK01000001.1"/>
</dbReference>
<proteinExistence type="predicted"/>